<dbReference type="GO" id="GO:0015031">
    <property type="term" value="P:protein transport"/>
    <property type="evidence" value="ECO:0007669"/>
    <property type="project" value="UniProtKB-KW"/>
</dbReference>
<feature type="domain" description="GPI inositol-deacylase transmembrane" evidence="15">
    <location>
        <begin position="753"/>
        <end position="1071"/>
    </location>
</feature>
<evidence type="ECO:0000256" key="7">
    <source>
        <dbReference type="ARBA" id="ARBA00022801"/>
    </source>
</evidence>
<comment type="caution">
    <text evidence="16">The sequence shown here is derived from an EMBL/GenBank/DDBJ whole genome shotgun (WGS) entry which is preliminary data.</text>
</comment>
<dbReference type="InterPro" id="IPR056824">
    <property type="entry name" value="PGAP1_TMD"/>
</dbReference>
<evidence type="ECO:0000256" key="2">
    <source>
        <dbReference type="ARBA" id="ARBA00004477"/>
    </source>
</evidence>
<dbReference type="Pfam" id="PF07819">
    <property type="entry name" value="PGAP1"/>
    <property type="match status" value="1"/>
</dbReference>
<evidence type="ECO:0000256" key="3">
    <source>
        <dbReference type="ARBA" id="ARBA00006931"/>
    </source>
</evidence>
<dbReference type="FunFam" id="3.40.50.1820:FF:000056">
    <property type="entry name" value="GPI inositol-deacylase"/>
    <property type="match status" value="1"/>
</dbReference>
<organism evidence="16 17">
    <name type="scientific">Tothia fuscella</name>
    <dbReference type="NCBI Taxonomy" id="1048955"/>
    <lineage>
        <taxon>Eukaryota</taxon>
        <taxon>Fungi</taxon>
        <taxon>Dikarya</taxon>
        <taxon>Ascomycota</taxon>
        <taxon>Pezizomycotina</taxon>
        <taxon>Dothideomycetes</taxon>
        <taxon>Pleosporomycetidae</taxon>
        <taxon>Venturiales</taxon>
        <taxon>Cylindrosympodiaceae</taxon>
        <taxon>Tothia</taxon>
    </lineage>
</organism>
<feature type="compositionally biased region" description="Basic residues" evidence="13">
    <location>
        <begin position="26"/>
        <end position="36"/>
    </location>
</feature>
<dbReference type="AlphaFoldDB" id="A0A9P4U2N7"/>
<feature type="transmembrane region" description="Helical" evidence="12">
    <location>
        <begin position="1059"/>
        <end position="1079"/>
    </location>
</feature>
<evidence type="ECO:0000256" key="8">
    <source>
        <dbReference type="ARBA" id="ARBA00022824"/>
    </source>
</evidence>
<dbReference type="Pfam" id="PF25140">
    <property type="entry name" value="PGAP1_TMD"/>
    <property type="match status" value="1"/>
</dbReference>
<name>A0A9P4U2N7_9PEZI</name>
<dbReference type="GO" id="GO:0005789">
    <property type="term" value="C:endoplasmic reticulum membrane"/>
    <property type="evidence" value="ECO:0007669"/>
    <property type="project" value="UniProtKB-SubCell"/>
</dbReference>
<dbReference type="InterPro" id="IPR029058">
    <property type="entry name" value="AB_hydrolase_fold"/>
</dbReference>
<feature type="transmembrane region" description="Helical" evidence="12">
    <location>
        <begin position="925"/>
        <end position="946"/>
    </location>
</feature>
<evidence type="ECO:0000313" key="17">
    <source>
        <dbReference type="Proteomes" id="UP000800235"/>
    </source>
</evidence>
<dbReference type="Pfam" id="PF25141">
    <property type="entry name" value="PGAP1_2nd"/>
    <property type="match status" value="1"/>
</dbReference>
<feature type="transmembrane region" description="Helical" evidence="12">
    <location>
        <begin position="851"/>
        <end position="884"/>
    </location>
</feature>
<proteinExistence type="inferred from homology"/>
<feature type="region of interest" description="Disordered" evidence="13">
    <location>
        <begin position="1"/>
        <end position="50"/>
    </location>
</feature>
<keyword evidence="9 12" id="KW-0653">Protein transport</keyword>
<evidence type="ECO:0000256" key="13">
    <source>
        <dbReference type="SAM" id="MobiDB-lite"/>
    </source>
</evidence>
<feature type="transmembrane region" description="Helical" evidence="12">
    <location>
        <begin position="967"/>
        <end position="986"/>
    </location>
</feature>
<dbReference type="InterPro" id="IPR039529">
    <property type="entry name" value="PGAP1/BST1"/>
</dbReference>
<feature type="domain" description="GPI inositol-deacylase PGAP1-like alpha/beta" evidence="14">
    <location>
        <begin position="158"/>
        <end position="401"/>
    </location>
</feature>
<evidence type="ECO:0000256" key="10">
    <source>
        <dbReference type="ARBA" id="ARBA00022989"/>
    </source>
</evidence>
<dbReference type="EC" id="3.1.-.-" evidence="12"/>
<keyword evidence="7 12" id="KW-0378">Hydrolase</keyword>
<dbReference type="InterPro" id="IPR012908">
    <property type="entry name" value="PGAP1-ab_dom-like"/>
</dbReference>
<evidence type="ECO:0000313" key="16">
    <source>
        <dbReference type="EMBL" id="KAF2435964.1"/>
    </source>
</evidence>
<keyword evidence="8 12" id="KW-0256">Endoplasmic reticulum</keyword>
<dbReference type="GO" id="GO:0050185">
    <property type="term" value="F:phosphatidylinositol deacylase activity"/>
    <property type="evidence" value="ECO:0007669"/>
    <property type="project" value="TreeGrafter"/>
</dbReference>
<evidence type="ECO:0000256" key="1">
    <source>
        <dbReference type="ARBA" id="ARBA00003496"/>
    </source>
</evidence>
<dbReference type="GO" id="GO:0006888">
    <property type="term" value="P:endoplasmic reticulum to Golgi vesicle-mediated transport"/>
    <property type="evidence" value="ECO:0007669"/>
    <property type="project" value="TreeGrafter"/>
</dbReference>
<evidence type="ECO:0000256" key="5">
    <source>
        <dbReference type="ARBA" id="ARBA00022448"/>
    </source>
</evidence>
<dbReference type="PANTHER" id="PTHR15495:SF7">
    <property type="entry name" value="GPI INOSITOL-DEACYLASE"/>
    <property type="match status" value="1"/>
</dbReference>
<keyword evidence="11 12" id="KW-0472">Membrane</keyword>
<evidence type="ECO:0000259" key="14">
    <source>
        <dbReference type="Pfam" id="PF07819"/>
    </source>
</evidence>
<sequence>MDNKSIPNAAPSADNDDAEEDITATARRKQKSKSKSKSTNLPRKSGSSEKEMLELREVISNDAVVVEKISQRRRARMLNPWTCSWLLLGALTTAALLGLCIFQSFTTRQLDPKGAAMSYMASAFVKYPDFDTEHTRFATKYSLHLYREVGIDDGDSRVKGVPALFIPGNAGSYRQVRSLAAEAAHYWNDNIKSGTNPALQGKLSLDFFTVDFNEDITAFHGQTLLDQAEYLNDAIAYILSLYHNPDKSQRNSSLPDPSSVILVGHSMGGVVARTMLTMPNYQANSVNTIITLSAPHARAPVSFDALMINTYKEINDYWRKAHSTQWGSDNPLWHVTLISIAGGGLDTIVPSDYSSVASLIPETHGFTVFTTTIPDVWLGMDHLAITWCDQLRKAVTKALYDVQDPYRAAQTKPRGERMRSFKKWFLTGLEDVAEKTLPNKEPKTLLTLEDNSNAIISQGERLVLRSLGRSGKKKAHLLPMPPQGTQEGKKFTLLTDQYLDAPGENGTIEVLFCSVFPLQVGHSATLFSMNMDLSGDSTGSTRLACKNVASDTIRLPASTMYSRYPFDNARPFSYLQYDLEDLLEHQFVAVADKSPEPVPGWVIAEFSSGSESVIRDPVSMNGLLRSNARYKLPAKRPMLTDIKLPALSSGLLTYNLNIERPGCTDNLELFNPMVRQYISEVYESKFYVNVVDSEISLHGVAPYMPPTLKGKKKDNGLALQIWADPTCDSAIEITLGLDVLGSFGKLWMRYRTLFAALPLLVVALVLRKQFQVHDETSIFMSFTEALNQCLRGSIPILVTSLSWTAVYLASTARSSEQAMLKWTGHQLRNATEPLVDYAINDLLLGSTDPMFWFLMPIFCAISVGLCIAINYTALGITHIFTVVYSKLKSTPPKTEDGRTTTFAVTSTRQRIITTSVLLMLVSTVIPYQFAFLVLCMVQIATCVRALRMARETRSDNNYNFYNYAHSVLVLMLWILPINMPVLAVWIRNLAVHWLTPFSSHHNILSIMPYILLVETLSTGRMVPQIQSSIRYITNISLFALAVYAAIYGVSYAYRLHHAVNLFSAWLVILHWSASSFSVYRLNHLLDDAPSNEALQHTKKRP</sequence>
<evidence type="ECO:0000256" key="11">
    <source>
        <dbReference type="ARBA" id="ARBA00023136"/>
    </source>
</evidence>
<comment type="subcellular location">
    <subcellularLocation>
        <location evidence="2">Endoplasmic reticulum membrane</location>
        <topology evidence="2">Multi-pass membrane protein</topology>
    </subcellularLocation>
</comment>
<comment type="similarity">
    <text evidence="3 12">Belongs to the GPI inositol-deacylase family.</text>
</comment>
<evidence type="ECO:0000256" key="4">
    <source>
        <dbReference type="ARBA" id="ARBA00015856"/>
    </source>
</evidence>
<feature type="transmembrane region" description="Helical" evidence="12">
    <location>
        <begin position="1035"/>
        <end position="1053"/>
    </location>
</feature>
<evidence type="ECO:0000259" key="15">
    <source>
        <dbReference type="Pfam" id="PF25140"/>
    </source>
</evidence>
<dbReference type="OrthoDB" id="348976at2759"/>
<reference evidence="16" key="1">
    <citation type="journal article" date="2020" name="Stud. Mycol.">
        <title>101 Dothideomycetes genomes: a test case for predicting lifestyles and emergence of pathogens.</title>
        <authorList>
            <person name="Haridas S."/>
            <person name="Albert R."/>
            <person name="Binder M."/>
            <person name="Bloem J."/>
            <person name="Labutti K."/>
            <person name="Salamov A."/>
            <person name="Andreopoulos B."/>
            <person name="Baker S."/>
            <person name="Barry K."/>
            <person name="Bills G."/>
            <person name="Bluhm B."/>
            <person name="Cannon C."/>
            <person name="Castanera R."/>
            <person name="Culley D."/>
            <person name="Daum C."/>
            <person name="Ezra D."/>
            <person name="Gonzalez J."/>
            <person name="Henrissat B."/>
            <person name="Kuo A."/>
            <person name="Liang C."/>
            <person name="Lipzen A."/>
            <person name="Lutzoni F."/>
            <person name="Magnuson J."/>
            <person name="Mondo S."/>
            <person name="Nolan M."/>
            <person name="Ohm R."/>
            <person name="Pangilinan J."/>
            <person name="Park H.-J."/>
            <person name="Ramirez L."/>
            <person name="Alfaro M."/>
            <person name="Sun H."/>
            <person name="Tritt A."/>
            <person name="Yoshinaga Y."/>
            <person name="Zwiers L.-H."/>
            <person name="Turgeon B."/>
            <person name="Goodwin S."/>
            <person name="Spatafora J."/>
            <person name="Crous P."/>
            <person name="Grigoriev I."/>
        </authorList>
    </citation>
    <scope>NUCLEOTIDE SEQUENCE</scope>
    <source>
        <strain evidence="16">CBS 130266</strain>
    </source>
</reference>
<accession>A0A9P4U2N7</accession>
<dbReference type="PANTHER" id="PTHR15495">
    <property type="entry name" value="NEGATIVE REGULATOR OF VESICLE FORMATION-RELATED"/>
    <property type="match status" value="1"/>
</dbReference>
<keyword evidence="10 12" id="KW-1133">Transmembrane helix</keyword>
<gene>
    <name evidence="16" type="ORF">EJ08DRAFT_297100</name>
</gene>
<evidence type="ECO:0000256" key="9">
    <source>
        <dbReference type="ARBA" id="ARBA00022927"/>
    </source>
</evidence>
<comment type="function">
    <text evidence="1 12">Involved in inositol deacylation of GPI-anchored proteins which plays important roles in the quality control and ER-associated degradation of GPI-anchored proteins.</text>
</comment>
<keyword evidence="6 12" id="KW-0812">Transmembrane</keyword>
<evidence type="ECO:0000256" key="6">
    <source>
        <dbReference type="ARBA" id="ARBA00022692"/>
    </source>
</evidence>
<keyword evidence="17" id="KW-1185">Reference proteome</keyword>
<keyword evidence="5 12" id="KW-0813">Transport</keyword>
<dbReference type="GO" id="GO:0006505">
    <property type="term" value="P:GPI anchor metabolic process"/>
    <property type="evidence" value="ECO:0007669"/>
    <property type="project" value="TreeGrafter"/>
</dbReference>
<dbReference type="EMBL" id="MU007012">
    <property type="protein sequence ID" value="KAF2435964.1"/>
    <property type="molecule type" value="Genomic_DNA"/>
</dbReference>
<dbReference type="Gene3D" id="3.40.50.1820">
    <property type="entry name" value="alpha/beta hydrolase"/>
    <property type="match status" value="1"/>
</dbReference>
<dbReference type="Proteomes" id="UP000800235">
    <property type="component" value="Unassembled WGS sequence"/>
</dbReference>
<dbReference type="SUPFAM" id="SSF53474">
    <property type="entry name" value="alpha/beta-Hydrolases"/>
    <property type="match status" value="1"/>
</dbReference>
<evidence type="ECO:0000256" key="12">
    <source>
        <dbReference type="RuleBase" id="RU365011"/>
    </source>
</evidence>
<feature type="transmembrane region" description="Helical" evidence="12">
    <location>
        <begin position="82"/>
        <end position="105"/>
    </location>
</feature>
<protein>
    <recommendedName>
        <fullName evidence="4 12">GPI inositol-deacylase</fullName>
        <ecNumber evidence="12">3.1.-.-</ecNumber>
    </recommendedName>
</protein>
<feature type="transmembrane region" description="Helical" evidence="12">
    <location>
        <begin position="747"/>
        <end position="766"/>
    </location>
</feature>